<comment type="caution">
    <text evidence="3">The sequence shown here is derived from an EMBL/GenBank/DDBJ whole genome shotgun (WGS) entry which is preliminary data.</text>
</comment>
<dbReference type="AlphaFoldDB" id="A0A409WLL6"/>
<name>A0A409WLL6_PSICY</name>
<dbReference type="STRING" id="93625.A0A409WLL6"/>
<dbReference type="FunCoup" id="A0A409WLL6">
    <property type="interactions" value="234"/>
</dbReference>
<dbReference type="PANTHER" id="PTHR16140:SF0">
    <property type="entry name" value="NON-STRUCTURAL MAINTENANCE OF CHROMOSOMES ELEMENT 4"/>
    <property type="match status" value="1"/>
</dbReference>
<dbReference type="GO" id="GO:0030915">
    <property type="term" value="C:Smc5-Smc6 complex"/>
    <property type="evidence" value="ECO:0007669"/>
    <property type="project" value="UniProtKB-UniRule"/>
</dbReference>
<keyword evidence="1" id="KW-0227">DNA damage</keyword>
<dbReference type="GO" id="GO:0005634">
    <property type="term" value="C:nucleus"/>
    <property type="evidence" value="ECO:0007669"/>
    <property type="project" value="UniProtKB-SubCell"/>
</dbReference>
<keyword evidence="1" id="KW-0233">DNA recombination</keyword>
<feature type="domain" description="Nse4/EID protein Nse3/MAGE-binding" evidence="2">
    <location>
        <begin position="75"/>
        <end position="127"/>
    </location>
</feature>
<dbReference type="OrthoDB" id="361242at2759"/>
<sequence length="210" mass="23928">MYNYETDSSEEIIFDPDQDAEEKCTLRQHYRSLTKKIEQHQDNPDEVTAYEMVVEVKKANKLFDSVTGPQDATLDSRFLLLATNIGAQKARAMKSWSGALDVDDFIARLVHYMGGQNSFEDGLSDSSNEEEIHDPVPTLDWDRIGRKCLAKSRCVPVTGFMYVLSNLAMCPLSIEQRKRAANKRSILEKKTRKMKGTTGTERGRHFKITE</sequence>
<organism evidence="3 4">
    <name type="scientific">Psilocybe cyanescens</name>
    <dbReference type="NCBI Taxonomy" id="93625"/>
    <lineage>
        <taxon>Eukaryota</taxon>
        <taxon>Fungi</taxon>
        <taxon>Dikarya</taxon>
        <taxon>Basidiomycota</taxon>
        <taxon>Agaricomycotina</taxon>
        <taxon>Agaricomycetes</taxon>
        <taxon>Agaricomycetidae</taxon>
        <taxon>Agaricales</taxon>
        <taxon>Agaricineae</taxon>
        <taxon>Strophariaceae</taxon>
        <taxon>Psilocybe</taxon>
    </lineage>
</organism>
<keyword evidence="1" id="KW-0539">Nucleus</keyword>
<proteinExistence type="inferred from homology"/>
<dbReference type="InterPro" id="IPR027786">
    <property type="entry name" value="Nse4/EID"/>
</dbReference>
<keyword evidence="4" id="KW-1185">Reference proteome</keyword>
<evidence type="ECO:0000313" key="3">
    <source>
        <dbReference type="EMBL" id="PPQ79379.1"/>
    </source>
</evidence>
<accession>A0A409WLL6</accession>
<evidence type="ECO:0000259" key="2">
    <source>
        <dbReference type="Pfam" id="PF15412"/>
    </source>
</evidence>
<dbReference type="GO" id="GO:0006281">
    <property type="term" value="P:DNA repair"/>
    <property type="evidence" value="ECO:0007669"/>
    <property type="project" value="UniProtKB-UniRule"/>
</dbReference>
<reference evidence="3 4" key="1">
    <citation type="journal article" date="2018" name="Evol. Lett.">
        <title>Horizontal gene cluster transfer increased hallucinogenic mushroom diversity.</title>
        <authorList>
            <person name="Reynolds H.T."/>
            <person name="Vijayakumar V."/>
            <person name="Gluck-Thaler E."/>
            <person name="Korotkin H.B."/>
            <person name="Matheny P.B."/>
            <person name="Slot J.C."/>
        </authorList>
    </citation>
    <scope>NUCLEOTIDE SEQUENCE [LARGE SCALE GENOMIC DNA]</scope>
    <source>
        <strain evidence="3 4">2631</strain>
    </source>
</reference>
<dbReference type="EMBL" id="NHYD01003376">
    <property type="protein sequence ID" value="PPQ79379.1"/>
    <property type="molecule type" value="Genomic_DNA"/>
</dbReference>
<comment type="similarity">
    <text evidence="1">Belongs to the NSE4 family.</text>
</comment>
<comment type="subunit">
    <text evidence="1">Component of the SMC5-SMC6 complex.</text>
</comment>
<gene>
    <name evidence="3" type="ORF">CVT25_002649</name>
</gene>
<dbReference type="PANTHER" id="PTHR16140">
    <property type="entry name" value="NON-STRUCTURAL MAINTENANCE OF CHROMOSOMES ELEMENT 4"/>
    <property type="match status" value="1"/>
</dbReference>
<dbReference type="InParanoid" id="A0A409WLL6"/>
<protein>
    <recommendedName>
        <fullName evidence="1">Non-structural maintenance of chromosomes element 4</fullName>
    </recommendedName>
</protein>
<dbReference type="Proteomes" id="UP000283269">
    <property type="component" value="Unassembled WGS sequence"/>
</dbReference>
<dbReference type="InterPro" id="IPR029225">
    <property type="entry name" value="Nse4_Nse3-bd"/>
</dbReference>
<evidence type="ECO:0000256" key="1">
    <source>
        <dbReference type="RuleBase" id="RU365071"/>
    </source>
</evidence>
<comment type="subcellular location">
    <subcellularLocation>
        <location evidence="1">Nucleus</location>
    </subcellularLocation>
</comment>
<comment type="function">
    <text evidence="1">Component of the SMC5-SMC6 complex, that promotes sister chromatid alignment after DNA damage and facilitates double-stranded DNA breaks (DSBs) repair via homologous recombination between sister chromatids.</text>
</comment>
<dbReference type="Pfam" id="PF15412">
    <property type="entry name" value="Nse4-Nse3_bdg"/>
    <property type="match status" value="1"/>
</dbReference>
<dbReference type="GO" id="GO:0006310">
    <property type="term" value="P:DNA recombination"/>
    <property type="evidence" value="ECO:0007669"/>
    <property type="project" value="UniProtKB-UniRule"/>
</dbReference>
<keyword evidence="1" id="KW-0234">DNA repair</keyword>
<evidence type="ECO:0000313" key="4">
    <source>
        <dbReference type="Proteomes" id="UP000283269"/>
    </source>
</evidence>